<reference evidence="1 2" key="1">
    <citation type="submission" date="2020-08" db="EMBL/GenBank/DDBJ databases">
        <authorList>
            <person name="Liu C."/>
            <person name="Sun Q."/>
        </authorList>
    </citation>
    <scope>NUCLEOTIDE SEQUENCE [LARGE SCALE GENOMIC DNA]</scope>
    <source>
        <strain evidence="1 2">NSJ-62</strain>
    </source>
</reference>
<name>A0A7G9B822_9FIRM</name>
<organism evidence="1 2">
    <name type="scientific">Oscillibacter hominis</name>
    <dbReference type="NCBI Taxonomy" id="2763056"/>
    <lineage>
        <taxon>Bacteria</taxon>
        <taxon>Bacillati</taxon>
        <taxon>Bacillota</taxon>
        <taxon>Clostridia</taxon>
        <taxon>Eubacteriales</taxon>
        <taxon>Oscillospiraceae</taxon>
        <taxon>Oscillibacter</taxon>
    </lineage>
</organism>
<proteinExistence type="predicted"/>
<evidence type="ECO:0000313" key="2">
    <source>
        <dbReference type="Proteomes" id="UP000515960"/>
    </source>
</evidence>
<dbReference type="AlphaFoldDB" id="A0A7G9B822"/>
<dbReference type="Pfam" id="PF09693">
    <property type="entry name" value="Phage_XkdX"/>
    <property type="match status" value="1"/>
</dbReference>
<accession>A0A7G9B822</accession>
<dbReference type="RefSeq" id="WP_187334131.1">
    <property type="nucleotide sequence ID" value="NZ_CP060490.1"/>
</dbReference>
<gene>
    <name evidence="1" type="ORF">H8790_06830</name>
</gene>
<dbReference type="Proteomes" id="UP000515960">
    <property type="component" value="Chromosome"/>
</dbReference>
<dbReference type="InterPro" id="IPR010022">
    <property type="entry name" value="XkdX"/>
</dbReference>
<dbReference type="KEGG" id="ohi:H8790_06830"/>
<protein>
    <submittedName>
        <fullName evidence="1">XkdX family protein</fullName>
    </submittedName>
</protein>
<dbReference type="EMBL" id="CP060490">
    <property type="protein sequence ID" value="QNL45703.1"/>
    <property type="molecule type" value="Genomic_DNA"/>
</dbReference>
<evidence type="ECO:0000313" key="1">
    <source>
        <dbReference type="EMBL" id="QNL45703.1"/>
    </source>
</evidence>
<keyword evidence="2" id="KW-1185">Reference proteome</keyword>
<sequence>MNTRANALRNLYRCGKLGKDGLNRAVVDAVITASEYREITGEDYV</sequence>